<gene>
    <name evidence="1" type="ORF">L6452_33999</name>
</gene>
<protein>
    <submittedName>
        <fullName evidence="1">Uncharacterized protein</fullName>
    </submittedName>
</protein>
<dbReference type="Proteomes" id="UP001055879">
    <property type="component" value="Linkage Group LG12"/>
</dbReference>
<sequence length="76" mass="8413">MDSSSLHVSLFAPRLTTSANVVAPGFLVPKFPVEPNTCLPTPDCLPPPQYYNNNNHHNYTTQHNHAGSGGNKQKWR</sequence>
<evidence type="ECO:0000313" key="2">
    <source>
        <dbReference type="Proteomes" id="UP001055879"/>
    </source>
</evidence>
<accession>A0ACB8YHK3</accession>
<evidence type="ECO:0000313" key="1">
    <source>
        <dbReference type="EMBL" id="KAI3684773.1"/>
    </source>
</evidence>
<comment type="caution">
    <text evidence="1">The sequence shown here is derived from an EMBL/GenBank/DDBJ whole genome shotgun (WGS) entry which is preliminary data.</text>
</comment>
<keyword evidence="2" id="KW-1185">Reference proteome</keyword>
<reference evidence="1 2" key="2">
    <citation type="journal article" date="2022" name="Mol. Ecol. Resour.">
        <title>The genomes of chicory, endive, great burdock and yacon provide insights into Asteraceae paleo-polyploidization history and plant inulin production.</title>
        <authorList>
            <person name="Fan W."/>
            <person name="Wang S."/>
            <person name="Wang H."/>
            <person name="Wang A."/>
            <person name="Jiang F."/>
            <person name="Liu H."/>
            <person name="Zhao H."/>
            <person name="Xu D."/>
            <person name="Zhang Y."/>
        </authorList>
    </citation>
    <scope>NUCLEOTIDE SEQUENCE [LARGE SCALE GENOMIC DNA]</scope>
    <source>
        <strain evidence="2">cv. Niubang</strain>
    </source>
</reference>
<dbReference type="EMBL" id="CM042058">
    <property type="protein sequence ID" value="KAI3684773.1"/>
    <property type="molecule type" value="Genomic_DNA"/>
</dbReference>
<organism evidence="1 2">
    <name type="scientific">Arctium lappa</name>
    <name type="common">Greater burdock</name>
    <name type="synonym">Lappa major</name>
    <dbReference type="NCBI Taxonomy" id="4217"/>
    <lineage>
        <taxon>Eukaryota</taxon>
        <taxon>Viridiplantae</taxon>
        <taxon>Streptophyta</taxon>
        <taxon>Embryophyta</taxon>
        <taxon>Tracheophyta</taxon>
        <taxon>Spermatophyta</taxon>
        <taxon>Magnoliopsida</taxon>
        <taxon>eudicotyledons</taxon>
        <taxon>Gunneridae</taxon>
        <taxon>Pentapetalae</taxon>
        <taxon>asterids</taxon>
        <taxon>campanulids</taxon>
        <taxon>Asterales</taxon>
        <taxon>Asteraceae</taxon>
        <taxon>Carduoideae</taxon>
        <taxon>Cardueae</taxon>
        <taxon>Arctiinae</taxon>
        <taxon>Arctium</taxon>
    </lineage>
</organism>
<proteinExistence type="predicted"/>
<reference evidence="2" key="1">
    <citation type="journal article" date="2022" name="Mol. Ecol. Resour.">
        <title>The genomes of chicory, endive, great burdock and yacon provide insights into Asteraceae palaeo-polyploidization history and plant inulin production.</title>
        <authorList>
            <person name="Fan W."/>
            <person name="Wang S."/>
            <person name="Wang H."/>
            <person name="Wang A."/>
            <person name="Jiang F."/>
            <person name="Liu H."/>
            <person name="Zhao H."/>
            <person name="Xu D."/>
            <person name="Zhang Y."/>
        </authorList>
    </citation>
    <scope>NUCLEOTIDE SEQUENCE [LARGE SCALE GENOMIC DNA]</scope>
    <source>
        <strain evidence="2">cv. Niubang</strain>
    </source>
</reference>
<name>A0ACB8YHK3_ARCLA</name>